<name>A0A6M2DL16_XENCH</name>
<dbReference type="EMBL" id="GIIL01002674">
    <property type="protein sequence ID" value="NOV46400.1"/>
    <property type="molecule type" value="Transcribed_RNA"/>
</dbReference>
<evidence type="ECO:0000313" key="1">
    <source>
        <dbReference type="EMBL" id="NOV46400.1"/>
    </source>
</evidence>
<dbReference type="PANTHER" id="PTHR16246:SF2">
    <property type="entry name" value="HOST CELL FACTOR C1 REGULATOR 1"/>
    <property type="match status" value="1"/>
</dbReference>
<reference evidence="1" key="1">
    <citation type="submission" date="2020-03" db="EMBL/GenBank/DDBJ databases">
        <title>Transcriptomic Profiling of the Digestive Tract of the Rat Flea, Xenopsylla cheopis, Following Blood Feeding and Infection with Yersinia pestis.</title>
        <authorList>
            <person name="Bland D.M."/>
            <person name="Martens C.A."/>
            <person name="Virtaneva K."/>
            <person name="Kanakabandi K."/>
            <person name="Long D."/>
            <person name="Rosenke R."/>
            <person name="Saturday G.A."/>
            <person name="Hoyt F.H."/>
            <person name="Bruno D.P."/>
            <person name="Ribeiro J.M.C."/>
            <person name="Hinnebusch J."/>
        </authorList>
    </citation>
    <scope>NUCLEOTIDE SEQUENCE</scope>
</reference>
<dbReference type="PANTHER" id="PTHR16246">
    <property type="entry name" value="HOST CELL FACTOR C1 REGULATOR 1"/>
    <property type="match status" value="1"/>
</dbReference>
<proteinExistence type="predicted"/>
<organism evidence="1">
    <name type="scientific">Xenopsylla cheopis</name>
    <name type="common">Oriental rat flea</name>
    <name type="synonym">Pulex cheopis</name>
    <dbReference type="NCBI Taxonomy" id="163159"/>
    <lineage>
        <taxon>Eukaryota</taxon>
        <taxon>Metazoa</taxon>
        <taxon>Ecdysozoa</taxon>
        <taxon>Arthropoda</taxon>
        <taxon>Hexapoda</taxon>
        <taxon>Insecta</taxon>
        <taxon>Pterygota</taxon>
        <taxon>Neoptera</taxon>
        <taxon>Endopterygota</taxon>
        <taxon>Siphonaptera</taxon>
        <taxon>Pulicidae</taxon>
        <taxon>Xenopsyllinae</taxon>
        <taxon>Xenopsylla</taxon>
    </lineage>
</organism>
<protein>
    <submittedName>
        <fullName evidence="1">Uncharacterized protein</fullName>
    </submittedName>
</protein>
<dbReference type="InterPro" id="IPR029195">
    <property type="entry name" value="HCFC1R1"/>
</dbReference>
<sequence length="197" mass="22617">MPVPTGASWNVHDMPWSSNIPNTRVMEFHSEHSWDQCDLVDSRFTPCKRKADIEPAIPAKQHISEEKMAAHFNNLHISLDYPADSVQYDNYDVDVVSNNNDPVNIKSYFESKLKSAQKIVLCEEMRQLKNDPIVPLSLLNNIEKPCKAIVLWQPPPTLETHIQRINNSEQNVEEEQDNNNCSNVDLNNMDMDIEMDA</sequence>
<accession>A0A6M2DL16</accession>
<dbReference type="AlphaFoldDB" id="A0A6M2DL16"/>